<dbReference type="PROSITE" id="PS50956">
    <property type="entry name" value="HTH_ASNC_2"/>
    <property type="match status" value="1"/>
</dbReference>
<dbReference type="Pfam" id="PF13404">
    <property type="entry name" value="HTH_AsnC-type"/>
    <property type="match status" value="1"/>
</dbReference>
<dbReference type="Pfam" id="PF01037">
    <property type="entry name" value="AsnC_trans_reg"/>
    <property type="match status" value="1"/>
</dbReference>
<accession>A0A157ZF33</accession>
<evidence type="ECO:0000259" key="4">
    <source>
        <dbReference type="PROSITE" id="PS50956"/>
    </source>
</evidence>
<dbReference type="EMBL" id="FCOI02000002">
    <property type="protein sequence ID" value="SAK44108.1"/>
    <property type="molecule type" value="Genomic_DNA"/>
</dbReference>
<keyword evidence="3" id="KW-0804">Transcription</keyword>
<proteinExistence type="predicted"/>
<dbReference type="PANTHER" id="PTHR30154:SF34">
    <property type="entry name" value="TRANSCRIPTIONAL REGULATOR AZLB"/>
    <property type="match status" value="1"/>
</dbReference>
<evidence type="ECO:0000256" key="2">
    <source>
        <dbReference type="ARBA" id="ARBA00023125"/>
    </source>
</evidence>
<organism evidence="5 6">
    <name type="scientific">Caballeronia temeraria</name>
    <dbReference type="NCBI Taxonomy" id="1777137"/>
    <lineage>
        <taxon>Bacteria</taxon>
        <taxon>Pseudomonadati</taxon>
        <taxon>Pseudomonadota</taxon>
        <taxon>Betaproteobacteria</taxon>
        <taxon>Burkholderiales</taxon>
        <taxon>Burkholderiaceae</taxon>
        <taxon>Caballeronia</taxon>
    </lineage>
</organism>
<dbReference type="SUPFAM" id="SSF46785">
    <property type="entry name" value="Winged helix' DNA-binding domain"/>
    <property type="match status" value="1"/>
</dbReference>
<dbReference type="PRINTS" id="PR00033">
    <property type="entry name" value="HTHASNC"/>
</dbReference>
<sequence length="187" mass="20780">MRTRDCAKVAFTTAFAHIRLMLELDHFDLALLDVLQRFGRATHQQLGEQVPLSPSQIGRRLQRLEATGVIEGYRVVLRPEKLGLGVTAFTSLKLKHHGDSIIEQFQQQIEMLPEVLECHATVGDADYLLRIVAPDLNALSGFVMKKLMRVPGVDSVRSNIVLTTFKRNGPLPLSHLADDASGLSRST</sequence>
<evidence type="ECO:0000313" key="5">
    <source>
        <dbReference type="EMBL" id="SAK44108.1"/>
    </source>
</evidence>
<reference evidence="6" key="1">
    <citation type="submission" date="2016-01" db="EMBL/GenBank/DDBJ databases">
        <authorList>
            <person name="Peeters Charlotte."/>
        </authorList>
    </citation>
    <scope>NUCLEOTIDE SEQUENCE [LARGE SCALE GENOMIC DNA]</scope>
</reference>
<keyword evidence="1" id="KW-0805">Transcription regulation</keyword>
<evidence type="ECO:0000256" key="1">
    <source>
        <dbReference type="ARBA" id="ARBA00023015"/>
    </source>
</evidence>
<dbReference type="GO" id="GO:0043200">
    <property type="term" value="P:response to amino acid"/>
    <property type="evidence" value="ECO:0007669"/>
    <property type="project" value="TreeGrafter"/>
</dbReference>
<dbReference type="InterPro" id="IPR036390">
    <property type="entry name" value="WH_DNA-bd_sf"/>
</dbReference>
<dbReference type="GO" id="GO:0005829">
    <property type="term" value="C:cytosol"/>
    <property type="evidence" value="ECO:0007669"/>
    <property type="project" value="TreeGrafter"/>
</dbReference>
<protein>
    <submittedName>
        <fullName evidence="5">AsnC family transcriptional regulator</fullName>
    </submittedName>
</protein>
<dbReference type="InterPro" id="IPR036388">
    <property type="entry name" value="WH-like_DNA-bd_sf"/>
</dbReference>
<dbReference type="STRING" id="1777137.AWB76_00581"/>
<dbReference type="InterPro" id="IPR011008">
    <property type="entry name" value="Dimeric_a/b-barrel"/>
</dbReference>
<dbReference type="PANTHER" id="PTHR30154">
    <property type="entry name" value="LEUCINE-RESPONSIVE REGULATORY PROTEIN"/>
    <property type="match status" value="1"/>
</dbReference>
<dbReference type="AlphaFoldDB" id="A0A157ZF33"/>
<dbReference type="InterPro" id="IPR000485">
    <property type="entry name" value="AsnC-type_HTH_dom"/>
</dbReference>
<evidence type="ECO:0000256" key="3">
    <source>
        <dbReference type="ARBA" id="ARBA00023163"/>
    </source>
</evidence>
<feature type="domain" description="HTH asnC-type" evidence="4">
    <location>
        <begin position="24"/>
        <end position="85"/>
    </location>
</feature>
<dbReference type="Gene3D" id="1.10.10.10">
    <property type="entry name" value="Winged helix-like DNA-binding domain superfamily/Winged helix DNA-binding domain"/>
    <property type="match status" value="1"/>
</dbReference>
<dbReference type="InterPro" id="IPR019888">
    <property type="entry name" value="Tscrpt_reg_AsnC-like"/>
</dbReference>
<gene>
    <name evidence="5" type="ORF">AWB76_00581</name>
</gene>
<name>A0A157ZF33_9BURK</name>
<dbReference type="GO" id="GO:0043565">
    <property type="term" value="F:sequence-specific DNA binding"/>
    <property type="evidence" value="ECO:0007669"/>
    <property type="project" value="InterPro"/>
</dbReference>
<evidence type="ECO:0000313" key="6">
    <source>
        <dbReference type="Proteomes" id="UP000054624"/>
    </source>
</evidence>
<dbReference type="Proteomes" id="UP000054624">
    <property type="component" value="Unassembled WGS sequence"/>
</dbReference>
<keyword evidence="6" id="KW-1185">Reference proteome</keyword>
<dbReference type="InterPro" id="IPR019887">
    <property type="entry name" value="Tscrpt_reg_AsnC/Lrp_C"/>
</dbReference>
<dbReference type="Gene3D" id="3.30.70.920">
    <property type="match status" value="1"/>
</dbReference>
<dbReference type="SUPFAM" id="SSF54909">
    <property type="entry name" value="Dimeric alpha+beta barrel"/>
    <property type="match status" value="1"/>
</dbReference>
<keyword evidence="2" id="KW-0238">DNA-binding</keyword>
<dbReference type="SMART" id="SM00344">
    <property type="entry name" value="HTH_ASNC"/>
    <property type="match status" value="1"/>
</dbReference>